<evidence type="ECO:0000256" key="1">
    <source>
        <dbReference type="SAM" id="MobiDB-lite"/>
    </source>
</evidence>
<organism evidence="2 3">
    <name type="scientific">Scophthalmus maximus</name>
    <name type="common">Turbot</name>
    <name type="synonym">Psetta maxima</name>
    <dbReference type="NCBI Taxonomy" id="52904"/>
    <lineage>
        <taxon>Eukaryota</taxon>
        <taxon>Metazoa</taxon>
        <taxon>Chordata</taxon>
        <taxon>Craniata</taxon>
        <taxon>Vertebrata</taxon>
        <taxon>Euteleostomi</taxon>
        <taxon>Actinopterygii</taxon>
        <taxon>Neopterygii</taxon>
        <taxon>Teleostei</taxon>
        <taxon>Neoteleostei</taxon>
        <taxon>Acanthomorphata</taxon>
        <taxon>Carangaria</taxon>
        <taxon>Pleuronectiformes</taxon>
        <taxon>Pleuronectoidei</taxon>
        <taxon>Scophthalmidae</taxon>
        <taxon>Scophthalmus</taxon>
    </lineage>
</organism>
<gene>
    <name evidence="2" type="ORF">F2P81_012395</name>
</gene>
<protein>
    <submittedName>
        <fullName evidence="2">Uncharacterized protein</fullName>
    </submittedName>
</protein>
<feature type="region of interest" description="Disordered" evidence="1">
    <location>
        <begin position="64"/>
        <end position="92"/>
    </location>
</feature>
<comment type="caution">
    <text evidence="2">The sequence shown here is derived from an EMBL/GenBank/DDBJ whole genome shotgun (WGS) entry which is preliminary data.</text>
</comment>
<evidence type="ECO:0000313" key="2">
    <source>
        <dbReference type="EMBL" id="KAF0034637.1"/>
    </source>
</evidence>
<dbReference type="AlphaFoldDB" id="A0A6A4SN66"/>
<accession>A0A6A4SN66</accession>
<reference evidence="2 3" key="1">
    <citation type="submission" date="2019-06" db="EMBL/GenBank/DDBJ databases">
        <title>Draft genomes of female and male turbot (Scophthalmus maximus).</title>
        <authorList>
            <person name="Xu H."/>
            <person name="Xu X.-W."/>
            <person name="Shao C."/>
            <person name="Chen S."/>
        </authorList>
    </citation>
    <scope>NUCLEOTIDE SEQUENCE [LARGE SCALE GENOMIC DNA]</scope>
    <source>
        <strain evidence="2">Ysfricsl-2016a</strain>
        <tissue evidence="2">Blood</tissue>
    </source>
</reference>
<dbReference type="EMBL" id="VEVO01000011">
    <property type="protein sequence ID" value="KAF0034637.1"/>
    <property type="molecule type" value="Genomic_DNA"/>
</dbReference>
<name>A0A6A4SN66_SCOMX</name>
<sequence length="92" mass="10637">MSGKFDHFIRRVQTLNIRGLETFIESFLSNTGYELVLQLDGEQANEDMDAWTERYFCIRVNKNLPSSDPDSNVTAMRHNSVSPASTRRQEPR</sequence>
<proteinExistence type="predicted"/>
<dbReference type="Proteomes" id="UP000438429">
    <property type="component" value="Unassembled WGS sequence"/>
</dbReference>
<evidence type="ECO:0000313" key="3">
    <source>
        <dbReference type="Proteomes" id="UP000438429"/>
    </source>
</evidence>
<feature type="compositionally biased region" description="Polar residues" evidence="1">
    <location>
        <begin position="64"/>
        <end position="86"/>
    </location>
</feature>